<keyword evidence="2" id="KW-1185">Reference proteome</keyword>
<protein>
    <submittedName>
        <fullName evidence="1">Uncharacterized protein</fullName>
    </submittedName>
</protein>
<evidence type="ECO:0000313" key="2">
    <source>
        <dbReference type="Proteomes" id="UP001159042"/>
    </source>
</evidence>
<evidence type="ECO:0000313" key="1">
    <source>
        <dbReference type="EMBL" id="KAJ8915017.1"/>
    </source>
</evidence>
<dbReference type="EMBL" id="JANEYG010000059">
    <property type="protein sequence ID" value="KAJ8915017.1"/>
    <property type="molecule type" value="Genomic_DNA"/>
</dbReference>
<reference evidence="1 2" key="1">
    <citation type="journal article" date="2023" name="Insect Mol. Biol.">
        <title>Genome sequencing provides insights into the evolution of gene families encoding plant cell wall-degrading enzymes in longhorned beetles.</title>
        <authorList>
            <person name="Shin N.R."/>
            <person name="Okamura Y."/>
            <person name="Kirsch R."/>
            <person name="Pauchet Y."/>
        </authorList>
    </citation>
    <scope>NUCLEOTIDE SEQUENCE [LARGE SCALE GENOMIC DNA]</scope>
    <source>
        <strain evidence="1">EAD_L_NR</strain>
    </source>
</reference>
<name>A0AAV8VL42_9CUCU</name>
<organism evidence="1 2">
    <name type="scientific">Exocentrus adspersus</name>
    <dbReference type="NCBI Taxonomy" id="1586481"/>
    <lineage>
        <taxon>Eukaryota</taxon>
        <taxon>Metazoa</taxon>
        <taxon>Ecdysozoa</taxon>
        <taxon>Arthropoda</taxon>
        <taxon>Hexapoda</taxon>
        <taxon>Insecta</taxon>
        <taxon>Pterygota</taxon>
        <taxon>Neoptera</taxon>
        <taxon>Endopterygota</taxon>
        <taxon>Coleoptera</taxon>
        <taxon>Polyphaga</taxon>
        <taxon>Cucujiformia</taxon>
        <taxon>Chrysomeloidea</taxon>
        <taxon>Cerambycidae</taxon>
        <taxon>Lamiinae</taxon>
        <taxon>Acanthocinini</taxon>
        <taxon>Exocentrus</taxon>
    </lineage>
</organism>
<sequence>METPPRLWCATRNVAWTGSPLRCALELNEITNKDNILIYEERKKFTILCRLLKEVSKISCRDAGIGNDAIFLIFC</sequence>
<proteinExistence type="predicted"/>
<dbReference type="Proteomes" id="UP001159042">
    <property type="component" value="Unassembled WGS sequence"/>
</dbReference>
<comment type="caution">
    <text evidence="1">The sequence shown here is derived from an EMBL/GenBank/DDBJ whole genome shotgun (WGS) entry which is preliminary data.</text>
</comment>
<accession>A0AAV8VL42</accession>
<gene>
    <name evidence="1" type="ORF">NQ315_015991</name>
</gene>
<dbReference type="AlphaFoldDB" id="A0AAV8VL42"/>